<reference evidence="1 2" key="1">
    <citation type="submission" date="2024-04" db="EMBL/GenBank/DDBJ databases">
        <title>Tritrichomonas musculus Genome.</title>
        <authorList>
            <person name="Alves-Ferreira E."/>
            <person name="Grigg M."/>
            <person name="Lorenzi H."/>
            <person name="Galac M."/>
        </authorList>
    </citation>
    <scope>NUCLEOTIDE SEQUENCE [LARGE SCALE GENOMIC DNA]</scope>
    <source>
        <strain evidence="1 2">EAF2021</strain>
    </source>
</reference>
<comment type="caution">
    <text evidence="1">The sequence shown here is derived from an EMBL/GenBank/DDBJ whole genome shotgun (WGS) entry which is preliminary data.</text>
</comment>
<gene>
    <name evidence="1" type="ORF">M9Y10_030746</name>
</gene>
<protein>
    <submittedName>
        <fullName evidence="1">Uncharacterized protein</fullName>
    </submittedName>
</protein>
<name>A0ABR2H2U9_9EUKA</name>
<accession>A0ABR2H2U9</accession>
<evidence type="ECO:0000313" key="1">
    <source>
        <dbReference type="EMBL" id="KAK8840538.1"/>
    </source>
</evidence>
<evidence type="ECO:0000313" key="2">
    <source>
        <dbReference type="Proteomes" id="UP001470230"/>
    </source>
</evidence>
<sequence length="160" mass="18961">MKSFIVVENRQYDVLINNLKQVIIPDSQIIYSYYYEYNGNSKRFQRNCDVILDPYTMTIDGIEENIFTKRWKERTGHHKRAYGEEHGSLMIKLNKKWKFDKEITKENITGNGKEYVIINNIDQHSLSFDFVPLPPGKGKQWQVGPFWFLLNDHLKVSPTN</sequence>
<keyword evidence="2" id="KW-1185">Reference proteome</keyword>
<dbReference type="EMBL" id="JAPFFF010000045">
    <property type="protein sequence ID" value="KAK8840538.1"/>
    <property type="molecule type" value="Genomic_DNA"/>
</dbReference>
<proteinExistence type="predicted"/>
<organism evidence="1 2">
    <name type="scientific">Tritrichomonas musculus</name>
    <dbReference type="NCBI Taxonomy" id="1915356"/>
    <lineage>
        <taxon>Eukaryota</taxon>
        <taxon>Metamonada</taxon>
        <taxon>Parabasalia</taxon>
        <taxon>Tritrichomonadida</taxon>
        <taxon>Tritrichomonadidae</taxon>
        <taxon>Tritrichomonas</taxon>
    </lineage>
</organism>
<dbReference type="Proteomes" id="UP001470230">
    <property type="component" value="Unassembled WGS sequence"/>
</dbReference>